<evidence type="ECO:0000256" key="1">
    <source>
        <dbReference type="ARBA" id="ARBA00022723"/>
    </source>
</evidence>
<name>A0A1D1YH00_9ARAE</name>
<dbReference type="AlphaFoldDB" id="A0A1D1YH00"/>
<feature type="region of interest" description="Disordered" evidence="5">
    <location>
        <begin position="186"/>
        <end position="226"/>
    </location>
</feature>
<accession>A0A1D1YH00</accession>
<evidence type="ECO:0000259" key="7">
    <source>
        <dbReference type="PROSITE" id="PS51999"/>
    </source>
</evidence>
<keyword evidence="2 4" id="KW-0863">Zinc-finger</keyword>
<evidence type="ECO:0000256" key="2">
    <source>
        <dbReference type="ARBA" id="ARBA00022771"/>
    </source>
</evidence>
<dbReference type="InterPro" id="IPR010666">
    <property type="entry name" value="Znf_GRF"/>
</dbReference>
<evidence type="ECO:0000313" key="8">
    <source>
        <dbReference type="EMBL" id="JAT53920.1"/>
    </source>
</evidence>
<evidence type="ECO:0000256" key="3">
    <source>
        <dbReference type="ARBA" id="ARBA00022833"/>
    </source>
</evidence>
<evidence type="ECO:0000256" key="5">
    <source>
        <dbReference type="SAM" id="MobiDB-lite"/>
    </source>
</evidence>
<feature type="compositionally biased region" description="Polar residues" evidence="5">
    <location>
        <begin position="118"/>
        <end position="128"/>
    </location>
</feature>
<sequence>MKACFLDDGNFMVGCLRFPQCRSAVWLPGAISEAVVTSNICSTCSPGPVFMIQFKFRRLEIPPNYDVDHLGCIGGCDMILRDLTEICGTGPRNLSSTTARGSQSMEPPNSGLRRNSRQDSQVPRSQDAQHSRGPRLHNGRLSITCDKCGETCVMRTANTASNRGRKFYTCQSQECNFFVWEDELDNDGTRGRGGSRGNSRSSSGGRRGGRGHGQRRGDSAEGTFVTTTGDPVSGRCYICGDPSHFANVCPNRGS</sequence>
<feature type="domain" description="GRF-type" evidence="7">
    <location>
        <begin position="145"/>
        <end position="184"/>
    </location>
</feature>
<feature type="compositionally biased region" description="Polar residues" evidence="5">
    <location>
        <begin position="94"/>
        <end position="107"/>
    </location>
</feature>
<dbReference type="InterPro" id="IPR001878">
    <property type="entry name" value="Znf_CCHC"/>
</dbReference>
<keyword evidence="1" id="KW-0479">Metal-binding</keyword>
<evidence type="ECO:0000259" key="6">
    <source>
        <dbReference type="PROSITE" id="PS50158"/>
    </source>
</evidence>
<dbReference type="GO" id="GO:0016853">
    <property type="term" value="F:isomerase activity"/>
    <property type="evidence" value="ECO:0007669"/>
    <property type="project" value="UniProtKB-KW"/>
</dbReference>
<dbReference type="PROSITE" id="PS50158">
    <property type="entry name" value="ZF_CCHC"/>
    <property type="match status" value="1"/>
</dbReference>
<dbReference type="SMART" id="SM00343">
    <property type="entry name" value="ZnF_C2HC"/>
    <property type="match status" value="1"/>
</dbReference>
<keyword evidence="8" id="KW-0413">Isomerase</keyword>
<evidence type="ECO:0000256" key="4">
    <source>
        <dbReference type="PROSITE-ProRule" id="PRU00047"/>
    </source>
</evidence>
<reference evidence="8" key="1">
    <citation type="submission" date="2015-07" db="EMBL/GenBank/DDBJ databases">
        <title>Transcriptome Assembly of Anthurium amnicola.</title>
        <authorList>
            <person name="Suzuki J."/>
        </authorList>
    </citation>
    <scope>NUCLEOTIDE SEQUENCE</scope>
</reference>
<dbReference type="PANTHER" id="PTHR33680:SF1">
    <property type="entry name" value="OS05G0489500 PROTEIN"/>
    <property type="match status" value="1"/>
</dbReference>
<feature type="domain" description="CCHC-type" evidence="6">
    <location>
        <begin position="235"/>
        <end position="251"/>
    </location>
</feature>
<dbReference type="Pfam" id="PF06839">
    <property type="entry name" value="Zn_ribbon_GRF"/>
    <property type="match status" value="1"/>
</dbReference>
<dbReference type="GO" id="GO:0008270">
    <property type="term" value="F:zinc ion binding"/>
    <property type="evidence" value="ECO:0007669"/>
    <property type="project" value="UniProtKB-KW"/>
</dbReference>
<dbReference type="PROSITE" id="PS51999">
    <property type="entry name" value="ZF_GRF"/>
    <property type="match status" value="1"/>
</dbReference>
<dbReference type="GO" id="GO:0003676">
    <property type="term" value="F:nucleic acid binding"/>
    <property type="evidence" value="ECO:0007669"/>
    <property type="project" value="InterPro"/>
</dbReference>
<dbReference type="EMBL" id="GDJX01014016">
    <property type="protein sequence ID" value="JAT53920.1"/>
    <property type="molecule type" value="Transcribed_RNA"/>
</dbReference>
<feature type="region of interest" description="Disordered" evidence="5">
    <location>
        <begin position="94"/>
        <end position="138"/>
    </location>
</feature>
<proteinExistence type="predicted"/>
<keyword evidence="3" id="KW-0862">Zinc</keyword>
<gene>
    <name evidence="8" type="primary">TOP3A_4</name>
    <name evidence="8" type="ORF">g.68005</name>
</gene>
<dbReference type="PANTHER" id="PTHR33680">
    <property type="entry name" value="OS07G0190500 PROTEIN"/>
    <property type="match status" value="1"/>
</dbReference>
<protein>
    <submittedName>
        <fullName evidence="8">DNA topoisomerase 3-alpha</fullName>
    </submittedName>
</protein>
<organism evidence="8">
    <name type="scientific">Anthurium amnicola</name>
    <dbReference type="NCBI Taxonomy" id="1678845"/>
    <lineage>
        <taxon>Eukaryota</taxon>
        <taxon>Viridiplantae</taxon>
        <taxon>Streptophyta</taxon>
        <taxon>Embryophyta</taxon>
        <taxon>Tracheophyta</taxon>
        <taxon>Spermatophyta</taxon>
        <taxon>Magnoliopsida</taxon>
        <taxon>Liliopsida</taxon>
        <taxon>Araceae</taxon>
        <taxon>Pothoideae</taxon>
        <taxon>Potheae</taxon>
        <taxon>Anthurium</taxon>
    </lineage>
</organism>